<dbReference type="CDD" id="cd03443">
    <property type="entry name" value="PaaI_thioesterase"/>
    <property type="match status" value="1"/>
</dbReference>
<dbReference type="SUPFAM" id="SSF54637">
    <property type="entry name" value="Thioesterase/thiol ester dehydrase-isomerase"/>
    <property type="match status" value="1"/>
</dbReference>
<dbReference type="InterPro" id="IPR027961">
    <property type="entry name" value="DUF4442"/>
</dbReference>
<dbReference type="EMBL" id="BEYU01000095">
    <property type="protein sequence ID" value="GBG31284.1"/>
    <property type="molecule type" value="Genomic_DNA"/>
</dbReference>
<sequence length="430" mass="47054">MDGLMTLAVRPLYLLLDAAQTTAAVVFAAGPLMVAILRDPRVVQDHARLFKTLSPVPWRAHVFKLLTMFMAPYSASCEPLLQRLDAEPKTGNVSCEATMTERPWLKNPFNSLHAVALTNLGEFTGGVAMLTLQQQIARLEDRKLRGIVTRLETKFVAKARGTITATCDVDASKVPAEGESSVLVVDTTLRNEKGEVVATVWRTTLARECGSLSPLRDGAVEEKRGQTECDDDLAVKNGECLLREDCPDTHIWNHPLCETGEGGWCGCCYPKTPSPTTAPTPFPVTEMPTRNPTPPCETTELCKSMNGDCVFKKDCAKNIWDPDMCEDVEGGACGCCYSEKECPLTAYCKERGGWCMSPDECRDPMVWEEGLCKNGDQDECECCVDPACEPSPDCMDLGGICLSHASECPYGYKLDPKLCPGDSCQCCFMP</sequence>
<dbReference type="Pfam" id="PF14539">
    <property type="entry name" value="DUF4442"/>
    <property type="match status" value="1"/>
</dbReference>
<organism evidence="1 2">
    <name type="scientific">Hondaea fermentalgiana</name>
    <dbReference type="NCBI Taxonomy" id="2315210"/>
    <lineage>
        <taxon>Eukaryota</taxon>
        <taxon>Sar</taxon>
        <taxon>Stramenopiles</taxon>
        <taxon>Bigyra</taxon>
        <taxon>Labyrinthulomycetes</taxon>
        <taxon>Thraustochytrida</taxon>
        <taxon>Thraustochytriidae</taxon>
        <taxon>Hondaea</taxon>
    </lineage>
</organism>
<keyword evidence="2" id="KW-1185">Reference proteome</keyword>
<dbReference type="Proteomes" id="UP000241890">
    <property type="component" value="Unassembled WGS sequence"/>
</dbReference>
<gene>
    <name evidence="1" type="ORF">FCC1311_075072</name>
</gene>
<protein>
    <submittedName>
        <fullName evidence="1">Uncharacterized protein</fullName>
    </submittedName>
</protein>
<comment type="caution">
    <text evidence="1">The sequence shown here is derived from an EMBL/GenBank/DDBJ whole genome shotgun (WGS) entry which is preliminary data.</text>
</comment>
<name>A0A2R5GTR8_9STRA</name>
<dbReference type="InterPro" id="IPR029069">
    <property type="entry name" value="HotDog_dom_sf"/>
</dbReference>
<evidence type="ECO:0000313" key="2">
    <source>
        <dbReference type="Proteomes" id="UP000241890"/>
    </source>
</evidence>
<dbReference type="OrthoDB" id="10255641at2759"/>
<dbReference type="Gene3D" id="3.10.129.10">
    <property type="entry name" value="Hotdog Thioesterase"/>
    <property type="match status" value="1"/>
</dbReference>
<proteinExistence type="predicted"/>
<reference evidence="1 2" key="1">
    <citation type="submission" date="2017-12" db="EMBL/GenBank/DDBJ databases">
        <title>Sequencing, de novo assembly and annotation of complete genome of a new Thraustochytrid species, strain FCC1311.</title>
        <authorList>
            <person name="Sedici K."/>
            <person name="Godart F."/>
            <person name="Aiese Cigliano R."/>
            <person name="Sanseverino W."/>
            <person name="Barakat M."/>
            <person name="Ortet P."/>
            <person name="Marechal E."/>
            <person name="Cagnac O."/>
            <person name="Amato A."/>
        </authorList>
    </citation>
    <scope>NUCLEOTIDE SEQUENCE [LARGE SCALE GENOMIC DNA]</scope>
</reference>
<evidence type="ECO:0000313" key="1">
    <source>
        <dbReference type="EMBL" id="GBG31284.1"/>
    </source>
</evidence>
<dbReference type="InParanoid" id="A0A2R5GTR8"/>
<dbReference type="AlphaFoldDB" id="A0A2R5GTR8"/>
<accession>A0A2R5GTR8</accession>